<dbReference type="InterPro" id="IPR003594">
    <property type="entry name" value="HATPase_dom"/>
</dbReference>
<evidence type="ECO:0000313" key="3">
    <source>
        <dbReference type="EMBL" id="RQP26633.1"/>
    </source>
</evidence>
<feature type="domain" description="DUF4325" evidence="2">
    <location>
        <begin position="342"/>
        <end position="396"/>
    </location>
</feature>
<accession>A0A3N7HXJ7</accession>
<protein>
    <submittedName>
        <fullName evidence="3">DUF4325 domain-containing protein</fullName>
    </submittedName>
</protein>
<gene>
    <name evidence="3" type="ORF">DZC73_06450</name>
</gene>
<reference evidence="3 4" key="2">
    <citation type="submission" date="2018-12" db="EMBL/GenBank/DDBJ databases">
        <title>Rhizobacter gummiphilus sp. nov., a rubber-degrading bacterium isolated from the soil of a botanical garden in Japan.</title>
        <authorList>
            <person name="Shunsuke S.S."/>
        </authorList>
    </citation>
    <scope>NUCLEOTIDE SEQUENCE [LARGE SCALE GENOMIC DNA]</scope>
    <source>
        <strain evidence="3 4">S-16</strain>
    </source>
</reference>
<dbReference type="Pfam" id="PF13581">
    <property type="entry name" value="HATPase_c_2"/>
    <property type="match status" value="1"/>
</dbReference>
<evidence type="ECO:0000259" key="1">
    <source>
        <dbReference type="Pfam" id="PF13581"/>
    </source>
</evidence>
<dbReference type="EMBL" id="QUSW01000001">
    <property type="protein sequence ID" value="RQP26633.1"/>
    <property type="molecule type" value="Genomic_DNA"/>
</dbReference>
<comment type="caution">
    <text evidence="3">The sequence shown here is derived from an EMBL/GenBank/DDBJ whole genome shotgun (WGS) entry which is preliminary data.</text>
</comment>
<dbReference type="Gene3D" id="3.30.565.10">
    <property type="entry name" value="Histidine kinase-like ATPase, C-terminal domain"/>
    <property type="match status" value="1"/>
</dbReference>
<dbReference type="Proteomes" id="UP000267464">
    <property type="component" value="Unassembled WGS sequence"/>
</dbReference>
<reference evidence="3 4" key="1">
    <citation type="submission" date="2018-08" db="EMBL/GenBank/DDBJ databases">
        <authorList>
            <person name="Khan S.A."/>
            <person name="Jeon C.O."/>
            <person name="Chun B.H."/>
            <person name="Jeong S.E."/>
        </authorList>
    </citation>
    <scope>NUCLEOTIDE SEQUENCE [LARGE SCALE GENOMIC DNA]</scope>
    <source>
        <strain evidence="3 4">S-16</strain>
    </source>
</reference>
<dbReference type="AlphaFoldDB" id="A0A3N7HXJ7"/>
<dbReference type="InterPro" id="IPR036890">
    <property type="entry name" value="HATPase_C_sf"/>
</dbReference>
<sequence length="407" mass="45128">MSLPGRTRAPPDMNHAQAGGLCTLGAISSTWDHSGAAEKNWAGNPPLFRLKPDGRRPTLDPCEKGFPMARLDINTLTLWITPAALDHPTDLADHVAAKMKVTRRTANKALTRLVELQWLVREGSRSKPRYRPGLLRQVARTYPLAGLEEDLPWVRDFAPYFNLPREVHRMAQHAFCELLNNAIDHSEGTAVTVSLRQTPSHVQLLVSDDGRGVFDKINEAFSLEDPTLAMLELSKGKLTSQPQRHTGRGLFFTSKLADVFDLHANERAFQRREWDAAGWTPGRALKRQGTSIFAAIALDTTRTLDGVLRAYSADGHGMAFERTVVPLRLITSTLAGLESRAQARRVAARLNQFRRAEVDFAGVPNIGHGFADELFRVFASQQPEFELVPVNMSPDVATMVQSIRCAA</sequence>
<proteinExistence type="predicted"/>
<feature type="domain" description="Histidine kinase/HSP90-like ATPase" evidence="1">
    <location>
        <begin position="155"/>
        <end position="264"/>
    </location>
</feature>
<name>A0A3N7HXJ7_9BURK</name>
<dbReference type="SUPFAM" id="SSF55874">
    <property type="entry name" value="ATPase domain of HSP90 chaperone/DNA topoisomerase II/histidine kinase"/>
    <property type="match status" value="1"/>
</dbReference>
<evidence type="ECO:0000259" key="2">
    <source>
        <dbReference type="Pfam" id="PF14213"/>
    </source>
</evidence>
<dbReference type="Pfam" id="PF14213">
    <property type="entry name" value="DUF4325"/>
    <property type="match status" value="1"/>
</dbReference>
<organism evidence="3 4">
    <name type="scientific">Piscinibacter terrae</name>
    <dbReference type="NCBI Taxonomy" id="2496871"/>
    <lineage>
        <taxon>Bacteria</taxon>
        <taxon>Pseudomonadati</taxon>
        <taxon>Pseudomonadota</taxon>
        <taxon>Betaproteobacteria</taxon>
        <taxon>Burkholderiales</taxon>
        <taxon>Sphaerotilaceae</taxon>
        <taxon>Piscinibacter</taxon>
    </lineage>
</organism>
<keyword evidence="4" id="KW-1185">Reference proteome</keyword>
<dbReference type="InterPro" id="IPR025474">
    <property type="entry name" value="DUF4325"/>
</dbReference>
<evidence type="ECO:0000313" key="4">
    <source>
        <dbReference type="Proteomes" id="UP000267464"/>
    </source>
</evidence>